<dbReference type="PANTHER" id="PTHR15321:SF3">
    <property type="entry name" value="TP53-BINDING PROTEIN 1"/>
    <property type="match status" value="1"/>
</dbReference>
<dbReference type="GO" id="GO:0000077">
    <property type="term" value="P:DNA damage checkpoint signaling"/>
    <property type="evidence" value="ECO:0007669"/>
    <property type="project" value="TreeGrafter"/>
</dbReference>
<feature type="compositionally biased region" description="Basic and acidic residues" evidence="4">
    <location>
        <begin position="478"/>
        <end position="496"/>
    </location>
</feature>
<evidence type="ECO:0000256" key="4">
    <source>
        <dbReference type="SAM" id="MobiDB-lite"/>
    </source>
</evidence>
<feature type="region of interest" description="Disordered" evidence="4">
    <location>
        <begin position="40"/>
        <end position="504"/>
    </location>
</feature>
<feature type="compositionally biased region" description="Acidic residues" evidence="4">
    <location>
        <begin position="544"/>
        <end position="555"/>
    </location>
</feature>
<protein>
    <recommendedName>
        <fullName evidence="5">BRCT domain-containing protein</fullName>
    </recommendedName>
</protein>
<comment type="caution">
    <text evidence="6">The sequence shown here is derived from an EMBL/GenBank/DDBJ whole genome shotgun (WGS) entry which is preliminary data.</text>
</comment>
<keyword evidence="3" id="KW-0539">Nucleus</keyword>
<feature type="compositionally biased region" description="Polar residues" evidence="4">
    <location>
        <begin position="604"/>
        <end position="623"/>
    </location>
</feature>
<evidence type="ECO:0000259" key="5">
    <source>
        <dbReference type="PROSITE" id="PS50172"/>
    </source>
</evidence>
<dbReference type="InterPro" id="IPR036420">
    <property type="entry name" value="BRCT_dom_sf"/>
</dbReference>
<dbReference type="EMBL" id="JAGPNK010000007">
    <property type="protein sequence ID" value="KAH7318310.1"/>
    <property type="molecule type" value="Genomic_DNA"/>
</dbReference>
<feature type="compositionally biased region" description="Basic and acidic residues" evidence="4">
    <location>
        <begin position="445"/>
        <end position="471"/>
    </location>
</feature>
<feature type="compositionally biased region" description="Polar residues" evidence="4">
    <location>
        <begin position="351"/>
        <end position="362"/>
    </location>
</feature>
<dbReference type="Proteomes" id="UP000813444">
    <property type="component" value="Unassembled WGS sequence"/>
</dbReference>
<feature type="compositionally biased region" description="Polar residues" evidence="4">
    <location>
        <begin position="734"/>
        <end position="744"/>
    </location>
</feature>
<keyword evidence="7" id="KW-1185">Reference proteome</keyword>
<keyword evidence="2" id="KW-0227">DNA damage</keyword>
<dbReference type="PROSITE" id="PS50172">
    <property type="entry name" value="BRCT"/>
    <property type="match status" value="1"/>
</dbReference>
<evidence type="ECO:0000313" key="6">
    <source>
        <dbReference type="EMBL" id="KAH7318310.1"/>
    </source>
</evidence>
<gene>
    <name evidence="6" type="ORF">B0I35DRAFT_478828</name>
</gene>
<accession>A0A8K0WRR2</accession>
<dbReference type="OrthoDB" id="129353at2759"/>
<organism evidence="6 7">
    <name type="scientific">Stachybotrys elegans</name>
    <dbReference type="NCBI Taxonomy" id="80388"/>
    <lineage>
        <taxon>Eukaryota</taxon>
        <taxon>Fungi</taxon>
        <taxon>Dikarya</taxon>
        <taxon>Ascomycota</taxon>
        <taxon>Pezizomycotina</taxon>
        <taxon>Sordariomycetes</taxon>
        <taxon>Hypocreomycetidae</taxon>
        <taxon>Hypocreales</taxon>
        <taxon>Stachybotryaceae</taxon>
        <taxon>Stachybotrys</taxon>
    </lineage>
</organism>
<dbReference type="PANTHER" id="PTHR15321">
    <property type="entry name" value="TUMOR SUPPRESSOR P53-BINDING PROTEIN 1"/>
    <property type="match status" value="1"/>
</dbReference>
<dbReference type="SUPFAM" id="SSF52113">
    <property type="entry name" value="BRCT domain"/>
    <property type="match status" value="1"/>
</dbReference>
<feature type="region of interest" description="Disordered" evidence="4">
    <location>
        <begin position="1"/>
        <end position="24"/>
    </location>
</feature>
<dbReference type="CDD" id="cd17745">
    <property type="entry name" value="BRCT_p53bp1_rpt1"/>
    <property type="match status" value="1"/>
</dbReference>
<dbReference type="InterPro" id="IPR001357">
    <property type="entry name" value="BRCT_dom"/>
</dbReference>
<feature type="compositionally biased region" description="Basic and acidic residues" evidence="4">
    <location>
        <begin position="415"/>
        <end position="425"/>
    </location>
</feature>
<dbReference type="InterPro" id="IPR047252">
    <property type="entry name" value="TP53BP1-like"/>
</dbReference>
<sequence>MTRAESLEPAEVDETQRNTQSQDSQAILEALRVEFAIVSSRSAQSPPIRQSNGSPEPNENVIQGTVDYESDQDEGVRLVQDQDGNISDGTTDANVHVQEQNPSPKAAIDETTGPFAGIRQPTLPPSDNTFRTHPAHIRDTSAAVETPLSNGATRDDASQVVKESQNRDTAPLAAPVPPLKMDVSQHTPTQVNDERDYSDLPDTLPASHGDPNPPYEDQTLHTNDTGAVNLGDFTQVPHPSSQVSEDAGFENKRGEWRLPEETPRPAPGNGHNQPSFTAPPETPAMPKNPFGARPNIAAPLAGSQLFGQTQMSSAIKRISPTSSRPSPHIYHDTVSPNIMESSPLKDRAGVSSPTDIRTSSPSRLHELPSTVRPKRRMDAIQEESPSMEGLKEDNLIQETPSHRPPRSSGVYNPRADYESIKKSQERQSMMDAQSSNLEPDSDSDDAVKRMERRKRIEEKKSRAEKEMEQVRLPRSRRAVPDQEPGLKRRRVIKDTSELSEAPESFPVDKARLLATPSLNSVIVDLVTPAVGKETPRIKATPAQDDVETEGGEEPEDKPPQPFRPSAGDVDVIPATSPVQSSSVDRNDAPTASESELPRLVPENAITTPNLTPASDVLSSSNPPTRRRGLRTYNRKARVRDPFVGSSTSATDSTPVPLGQKASHPLTVESSPVKKDPVAEEPAQQSKTVRTRNEKRRRATTGSQIDEPEVHGKRLQTAANGPRESSSELSILSSAHPSGITTPGTFGSPASERTEVTAGPSPSGGPTLRKRATRSAAESPQPATRATRLSRRSIRLESESTDELQGSPGAVGEKSTIQLSAGRSLKMSLGHRGGGIFEGMMFAVSVQSDQQKQRASLEAKISQAGGVILRDGFRELFERSAIMKATSPVEEVGDSLRLIGSKTHTGFTALIADTHSRKPKYMQALALGLPCLAQQWIVTCLNKGEVVDWQPYLLCAGSSAVLGNAIRSRNLLPYPAEDAMLAETIGRRARLLEDQRVLVVIDSRKGRSETKEPYIFLFQALGPSMSRVFSTVQAREALREAEAAGQPFDWLYVDTAGGSSAVLSSPAVKTKKRRRVSEPKLQQPRELTDELVIQSLILGKMIEEDEMVF</sequence>
<dbReference type="GO" id="GO:0045944">
    <property type="term" value="P:positive regulation of transcription by RNA polymerase II"/>
    <property type="evidence" value="ECO:0007669"/>
    <property type="project" value="TreeGrafter"/>
</dbReference>
<dbReference type="GO" id="GO:0005634">
    <property type="term" value="C:nucleus"/>
    <property type="evidence" value="ECO:0007669"/>
    <property type="project" value="UniProtKB-SubCell"/>
</dbReference>
<feature type="compositionally biased region" description="Polar residues" evidence="4">
    <location>
        <begin position="576"/>
        <end position="593"/>
    </location>
</feature>
<feature type="compositionally biased region" description="Polar residues" evidence="4">
    <location>
        <begin position="426"/>
        <end position="438"/>
    </location>
</feature>
<feature type="compositionally biased region" description="Basic and acidic residues" evidence="4">
    <location>
        <begin position="249"/>
        <end position="263"/>
    </location>
</feature>
<dbReference type="Pfam" id="PF00533">
    <property type="entry name" value="BRCT"/>
    <property type="match status" value="1"/>
</dbReference>
<feature type="compositionally biased region" description="Polar residues" evidence="4">
    <location>
        <begin position="644"/>
        <end position="653"/>
    </location>
</feature>
<proteinExistence type="predicted"/>
<dbReference type="InterPro" id="IPR047249">
    <property type="entry name" value="BRCT_p53bp1-like_rpt1"/>
</dbReference>
<dbReference type="SMART" id="SM00292">
    <property type="entry name" value="BRCT"/>
    <property type="match status" value="1"/>
</dbReference>
<dbReference type="GO" id="GO:0042393">
    <property type="term" value="F:histone binding"/>
    <property type="evidence" value="ECO:0007669"/>
    <property type="project" value="TreeGrafter"/>
</dbReference>
<evidence type="ECO:0000256" key="1">
    <source>
        <dbReference type="ARBA" id="ARBA00004123"/>
    </source>
</evidence>
<evidence type="ECO:0000256" key="2">
    <source>
        <dbReference type="ARBA" id="ARBA00022763"/>
    </source>
</evidence>
<comment type="subcellular location">
    <subcellularLocation>
        <location evidence="1">Nucleus</location>
    </subcellularLocation>
</comment>
<reference evidence="6" key="1">
    <citation type="journal article" date="2021" name="Nat. Commun.">
        <title>Genetic determinants of endophytism in the Arabidopsis root mycobiome.</title>
        <authorList>
            <person name="Mesny F."/>
            <person name="Miyauchi S."/>
            <person name="Thiergart T."/>
            <person name="Pickel B."/>
            <person name="Atanasova L."/>
            <person name="Karlsson M."/>
            <person name="Huettel B."/>
            <person name="Barry K.W."/>
            <person name="Haridas S."/>
            <person name="Chen C."/>
            <person name="Bauer D."/>
            <person name="Andreopoulos W."/>
            <person name="Pangilinan J."/>
            <person name="LaButti K."/>
            <person name="Riley R."/>
            <person name="Lipzen A."/>
            <person name="Clum A."/>
            <person name="Drula E."/>
            <person name="Henrissat B."/>
            <person name="Kohler A."/>
            <person name="Grigoriev I.V."/>
            <person name="Martin F.M."/>
            <person name="Hacquard S."/>
        </authorList>
    </citation>
    <scope>NUCLEOTIDE SEQUENCE</scope>
    <source>
        <strain evidence="6">MPI-CAGE-CH-0235</strain>
    </source>
</reference>
<feature type="domain" description="BRCT" evidence="5">
    <location>
        <begin position="831"/>
        <end position="953"/>
    </location>
</feature>
<name>A0A8K0WRR2_9HYPO</name>
<feature type="compositionally biased region" description="Basic residues" evidence="4">
    <location>
        <begin position="688"/>
        <end position="698"/>
    </location>
</feature>
<feature type="region of interest" description="Disordered" evidence="4">
    <location>
        <begin position="526"/>
        <end position="816"/>
    </location>
</feature>
<dbReference type="Gene3D" id="3.40.50.10190">
    <property type="entry name" value="BRCT domain"/>
    <property type="match status" value="1"/>
</dbReference>
<evidence type="ECO:0000256" key="3">
    <source>
        <dbReference type="ARBA" id="ARBA00023242"/>
    </source>
</evidence>
<evidence type="ECO:0000313" key="7">
    <source>
        <dbReference type="Proteomes" id="UP000813444"/>
    </source>
</evidence>
<feature type="compositionally biased region" description="Polar residues" evidence="4">
    <location>
        <begin position="305"/>
        <end position="325"/>
    </location>
</feature>
<feature type="compositionally biased region" description="Polar residues" evidence="4">
    <location>
        <begin position="40"/>
        <end position="63"/>
    </location>
</feature>
<feature type="compositionally biased region" description="Basic residues" evidence="4">
    <location>
        <begin position="624"/>
        <end position="637"/>
    </location>
</feature>
<dbReference type="AlphaFoldDB" id="A0A8K0WRR2"/>
<feature type="compositionally biased region" description="Polar residues" evidence="4">
    <location>
        <begin position="82"/>
        <end position="103"/>
    </location>
</feature>